<name>A0A0E9TLC5_ANGAN</name>
<organism evidence="1">
    <name type="scientific">Anguilla anguilla</name>
    <name type="common">European freshwater eel</name>
    <name type="synonym">Muraena anguilla</name>
    <dbReference type="NCBI Taxonomy" id="7936"/>
    <lineage>
        <taxon>Eukaryota</taxon>
        <taxon>Metazoa</taxon>
        <taxon>Chordata</taxon>
        <taxon>Craniata</taxon>
        <taxon>Vertebrata</taxon>
        <taxon>Euteleostomi</taxon>
        <taxon>Actinopterygii</taxon>
        <taxon>Neopterygii</taxon>
        <taxon>Teleostei</taxon>
        <taxon>Anguilliformes</taxon>
        <taxon>Anguillidae</taxon>
        <taxon>Anguilla</taxon>
    </lineage>
</organism>
<reference evidence="1" key="1">
    <citation type="submission" date="2014-11" db="EMBL/GenBank/DDBJ databases">
        <authorList>
            <person name="Amaro Gonzalez C."/>
        </authorList>
    </citation>
    <scope>NUCLEOTIDE SEQUENCE</scope>
</reference>
<protein>
    <submittedName>
        <fullName evidence="1">Uncharacterized protein</fullName>
    </submittedName>
</protein>
<accession>A0A0E9TLC5</accession>
<dbReference type="EMBL" id="GBXM01054181">
    <property type="protein sequence ID" value="JAH54396.1"/>
    <property type="molecule type" value="Transcribed_RNA"/>
</dbReference>
<evidence type="ECO:0000313" key="1">
    <source>
        <dbReference type="EMBL" id="JAH54396.1"/>
    </source>
</evidence>
<reference evidence="1" key="2">
    <citation type="journal article" date="2015" name="Fish Shellfish Immunol.">
        <title>Early steps in the European eel (Anguilla anguilla)-Vibrio vulnificus interaction in the gills: Role of the RtxA13 toxin.</title>
        <authorList>
            <person name="Callol A."/>
            <person name="Pajuelo D."/>
            <person name="Ebbesson L."/>
            <person name="Teles M."/>
            <person name="MacKenzie S."/>
            <person name="Amaro C."/>
        </authorList>
    </citation>
    <scope>NUCLEOTIDE SEQUENCE</scope>
</reference>
<sequence>MWRSQKNSSVKTRIRSKKYRVPMSSTEAFCLFK</sequence>
<dbReference type="AlphaFoldDB" id="A0A0E9TLC5"/>
<proteinExistence type="predicted"/>